<organism evidence="2 3">
    <name type="scientific">Thalassoglobus polymorphus</name>
    <dbReference type="NCBI Taxonomy" id="2527994"/>
    <lineage>
        <taxon>Bacteria</taxon>
        <taxon>Pseudomonadati</taxon>
        <taxon>Planctomycetota</taxon>
        <taxon>Planctomycetia</taxon>
        <taxon>Planctomycetales</taxon>
        <taxon>Planctomycetaceae</taxon>
        <taxon>Thalassoglobus</taxon>
    </lineage>
</organism>
<feature type="domain" description="Enoyl reductase (ER)" evidence="1">
    <location>
        <begin position="15"/>
        <end position="328"/>
    </location>
</feature>
<dbReference type="Pfam" id="PF08240">
    <property type="entry name" value="ADH_N"/>
    <property type="match status" value="1"/>
</dbReference>
<evidence type="ECO:0000313" key="2">
    <source>
        <dbReference type="EMBL" id="QDT33669.1"/>
    </source>
</evidence>
<dbReference type="InterPro" id="IPR014188">
    <property type="entry name" value="Acrylyl-CoA_reductase_AcuI"/>
</dbReference>
<keyword evidence="2" id="KW-0560">Oxidoreductase</keyword>
<dbReference type="InterPro" id="IPR051397">
    <property type="entry name" value="Zn-ADH-like_protein"/>
</dbReference>
<dbReference type="EC" id="1.6.5.-" evidence="2"/>
<dbReference type="InterPro" id="IPR036291">
    <property type="entry name" value="NAD(P)-bd_dom_sf"/>
</dbReference>
<dbReference type="Gene3D" id="3.90.180.10">
    <property type="entry name" value="Medium-chain alcohol dehydrogenases, catalytic domain"/>
    <property type="match status" value="1"/>
</dbReference>
<dbReference type="EMBL" id="CP036267">
    <property type="protein sequence ID" value="QDT33669.1"/>
    <property type="molecule type" value="Genomic_DNA"/>
</dbReference>
<dbReference type="InterPro" id="IPR013154">
    <property type="entry name" value="ADH-like_N"/>
</dbReference>
<evidence type="ECO:0000259" key="1">
    <source>
        <dbReference type="SMART" id="SM00829"/>
    </source>
</evidence>
<dbReference type="NCBIfam" id="TIGR02823">
    <property type="entry name" value="oxido_YhdH"/>
    <property type="match status" value="1"/>
</dbReference>
<name>A0A517QPU6_9PLAN</name>
<evidence type="ECO:0000313" key="3">
    <source>
        <dbReference type="Proteomes" id="UP000315724"/>
    </source>
</evidence>
<dbReference type="SMART" id="SM00829">
    <property type="entry name" value="PKS_ER"/>
    <property type="match status" value="1"/>
</dbReference>
<dbReference type="PANTHER" id="PTHR43677">
    <property type="entry name" value="SHORT-CHAIN DEHYDROGENASE/REDUCTASE"/>
    <property type="match status" value="1"/>
</dbReference>
<dbReference type="Pfam" id="PF00107">
    <property type="entry name" value="ADH_zinc_N"/>
    <property type="match status" value="1"/>
</dbReference>
<accession>A0A517QPU6</accession>
<dbReference type="InterPro" id="IPR011032">
    <property type="entry name" value="GroES-like_sf"/>
</dbReference>
<dbReference type="InterPro" id="IPR013149">
    <property type="entry name" value="ADH-like_C"/>
</dbReference>
<dbReference type="KEGG" id="tpol:Mal48_29230"/>
<dbReference type="GO" id="GO:0043957">
    <property type="term" value="F:acryloyl-CoA reductase (NADPH) activity"/>
    <property type="evidence" value="ECO:0007669"/>
    <property type="project" value="TreeGrafter"/>
</dbReference>
<dbReference type="SUPFAM" id="SSF50129">
    <property type="entry name" value="GroES-like"/>
    <property type="match status" value="1"/>
</dbReference>
<dbReference type="Proteomes" id="UP000315724">
    <property type="component" value="Chromosome"/>
</dbReference>
<reference evidence="2 3" key="1">
    <citation type="submission" date="2019-02" db="EMBL/GenBank/DDBJ databases">
        <title>Deep-cultivation of Planctomycetes and their phenomic and genomic characterization uncovers novel biology.</title>
        <authorList>
            <person name="Wiegand S."/>
            <person name="Jogler M."/>
            <person name="Boedeker C."/>
            <person name="Pinto D."/>
            <person name="Vollmers J."/>
            <person name="Rivas-Marin E."/>
            <person name="Kohn T."/>
            <person name="Peeters S.H."/>
            <person name="Heuer A."/>
            <person name="Rast P."/>
            <person name="Oberbeckmann S."/>
            <person name="Bunk B."/>
            <person name="Jeske O."/>
            <person name="Meyerdierks A."/>
            <person name="Storesund J.E."/>
            <person name="Kallscheuer N."/>
            <person name="Luecker S."/>
            <person name="Lage O.M."/>
            <person name="Pohl T."/>
            <person name="Merkel B.J."/>
            <person name="Hornburger P."/>
            <person name="Mueller R.-W."/>
            <person name="Bruemmer F."/>
            <person name="Labrenz M."/>
            <person name="Spormann A.M."/>
            <person name="Op den Camp H."/>
            <person name="Overmann J."/>
            <person name="Amann R."/>
            <person name="Jetten M.S.M."/>
            <person name="Mascher T."/>
            <person name="Medema M.H."/>
            <person name="Devos D.P."/>
            <person name="Kaster A.-K."/>
            <person name="Ovreas L."/>
            <person name="Rohde M."/>
            <person name="Galperin M.Y."/>
            <person name="Jogler C."/>
        </authorList>
    </citation>
    <scope>NUCLEOTIDE SEQUENCE [LARGE SCALE GENOMIC DNA]</scope>
    <source>
        <strain evidence="2 3">Mal48</strain>
    </source>
</reference>
<dbReference type="RefSeq" id="WP_145200319.1">
    <property type="nucleotide sequence ID" value="NZ_CP036267.1"/>
</dbReference>
<dbReference type="AlphaFoldDB" id="A0A517QPU6"/>
<gene>
    <name evidence="2" type="primary">yhfP</name>
    <name evidence="2" type="ORF">Mal48_29230</name>
</gene>
<protein>
    <submittedName>
        <fullName evidence="2">Quinone oxidoreductase YhfP</fullName>
        <ecNumber evidence="2">1.6.5.-</ecNumber>
    </submittedName>
</protein>
<keyword evidence="3" id="KW-1185">Reference proteome</keyword>
<dbReference type="Gene3D" id="3.40.50.720">
    <property type="entry name" value="NAD(P)-binding Rossmann-like Domain"/>
    <property type="match status" value="1"/>
</dbReference>
<dbReference type="InterPro" id="IPR020843">
    <property type="entry name" value="ER"/>
</dbReference>
<dbReference type="SUPFAM" id="SSF51735">
    <property type="entry name" value="NAD(P)-binding Rossmann-fold domains"/>
    <property type="match status" value="1"/>
</dbReference>
<proteinExistence type="predicted"/>
<sequence>MTIETTNCFLVEKFGDEIRSRLSAVPLPELGSGEVIVEVSHSSLNYKDAMAATGHPGIVKNFPHVPGVDAVGTVVESQDERYQPGDQVIATGHELGVERWGGWASHLIAPGDWLVKLPASLTPAESMTLGTAGFTAAQSVAALLKYGRTPEDGKVIISGATGGVGSISVMLLAKLGFDVVAITGKTDRHDWLKQLGATTVAGREELSGNEKRPLLKGEFAAGIDTVGGGVLATMLKKIEHRGCVACCGVTGGGELPTTVYPFILRGIALFGIDSAWCPDDLRKEIWNKLATDWKLDQLLDAKIDLSLTTVSAAVEQILDGKFAGRGVIHLSE</sequence>
<dbReference type="CDD" id="cd05280">
    <property type="entry name" value="MDR_yhdh_yhfp"/>
    <property type="match status" value="1"/>
</dbReference>
<dbReference type="PANTHER" id="PTHR43677:SF1">
    <property type="entry name" value="ACRYLYL-COA REDUCTASE ACUI-RELATED"/>
    <property type="match status" value="1"/>
</dbReference>
<dbReference type="OrthoDB" id="9782155at2"/>